<name>A0ABS9VGH4_9BACT</name>
<keyword evidence="1" id="KW-0175">Coiled coil</keyword>
<evidence type="ECO:0000313" key="2">
    <source>
        <dbReference type="EMBL" id="MCH7415550.1"/>
    </source>
</evidence>
<dbReference type="Pfam" id="PF20027">
    <property type="entry name" value="DUF6435"/>
    <property type="match status" value="1"/>
</dbReference>
<proteinExistence type="predicted"/>
<keyword evidence="3" id="KW-1185">Reference proteome</keyword>
<dbReference type="Proteomes" id="UP001165430">
    <property type="component" value="Unassembled WGS sequence"/>
</dbReference>
<evidence type="ECO:0000313" key="3">
    <source>
        <dbReference type="Proteomes" id="UP001165430"/>
    </source>
</evidence>
<feature type="coiled-coil region" evidence="1">
    <location>
        <begin position="4"/>
        <end position="56"/>
    </location>
</feature>
<gene>
    <name evidence="2" type="ORF">MM213_18760</name>
</gene>
<reference evidence="2" key="1">
    <citation type="submission" date="2022-03" db="EMBL/GenBank/DDBJ databases">
        <title>De novo assembled genomes of Belliella spp. (Cyclobacteriaceae) strains.</title>
        <authorList>
            <person name="Szabo A."/>
            <person name="Korponai K."/>
            <person name="Felfoldi T."/>
        </authorList>
    </citation>
    <scope>NUCLEOTIDE SEQUENCE</scope>
    <source>
        <strain evidence="2">DSM 111903</strain>
    </source>
</reference>
<comment type="caution">
    <text evidence="2">The sequence shown here is derived from an EMBL/GenBank/DDBJ whole genome shotgun (WGS) entry which is preliminary data.</text>
</comment>
<dbReference type="EMBL" id="JAKZGO010000024">
    <property type="protein sequence ID" value="MCH7415550.1"/>
    <property type="molecule type" value="Genomic_DNA"/>
</dbReference>
<dbReference type="NCBIfam" id="NF033487">
    <property type="entry name" value="Lacal_2735_fam"/>
    <property type="match status" value="1"/>
</dbReference>
<evidence type="ECO:0000256" key="1">
    <source>
        <dbReference type="SAM" id="Coils"/>
    </source>
</evidence>
<protein>
    <submittedName>
        <fullName evidence="2">Lacal_2735 family protein</fullName>
    </submittedName>
</protein>
<sequence length="56" mass="6480">MFGLFKKKTEVEKLQENYKALLEKAHKVSHSNRTESDKLMAEAEEIAKKIDSLKSK</sequence>
<dbReference type="RefSeq" id="WP_241414429.1">
    <property type="nucleotide sequence ID" value="NZ_JAKZGO010000024.1"/>
</dbReference>
<accession>A0ABS9VGH4</accession>
<organism evidence="2 3">
    <name type="scientific">Belliella alkalica</name>
    <dbReference type="NCBI Taxonomy" id="1730871"/>
    <lineage>
        <taxon>Bacteria</taxon>
        <taxon>Pseudomonadati</taxon>
        <taxon>Bacteroidota</taxon>
        <taxon>Cytophagia</taxon>
        <taxon>Cytophagales</taxon>
        <taxon>Cyclobacteriaceae</taxon>
        <taxon>Belliella</taxon>
    </lineage>
</organism>
<dbReference type="InterPro" id="IPR045493">
    <property type="entry name" value="DUF6435"/>
</dbReference>